<reference evidence="2 3" key="1">
    <citation type="submission" date="2017-06" db="EMBL/GenBank/DDBJ databases">
        <authorList>
            <person name="Kim H.J."/>
            <person name="Triplett B.A."/>
        </authorList>
    </citation>
    <scope>NUCLEOTIDE SEQUENCE [LARGE SCALE GENOMIC DNA]</scope>
    <source>
        <strain evidence="2 3">SCA</strain>
    </source>
</reference>
<gene>
    <name evidence="2" type="ORF">SAMN05446037_103624</name>
</gene>
<keyword evidence="3" id="KW-1185">Reference proteome</keyword>
<dbReference type="Proteomes" id="UP000198304">
    <property type="component" value="Unassembled WGS sequence"/>
</dbReference>
<feature type="domain" description="DUF8052" evidence="1">
    <location>
        <begin position="4"/>
        <end position="163"/>
    </location>
</feature>
<evidence type="ECO:0000259" key="1">
    <source>
        <dbReference type="Pfam" id="PF26226"/>
    </source>
</evidence>
<dbReference type="Pfam" id="PF26226">
    <property type="entry name" value="DUF8052"/>
    <property type="match status" value="1"/>
</dbReference>
<dbReference type="EMBL" id="FZOJ01000036">
    <property type="protein sequence ID" value="SNT05945.1"/>
    <property type="molecule type" value="Genomic_DNA"/>
</dbReference>
<dbReference type="RefSeq" id="WP_089285019.1">
    <property type="nucleotide sequence ID" value="NZ_FZOJ01000036.1"/>
</dbReference>
<proteinExistence type="predicted"/>
<dbReference type="InterPro" id="IPR058365">
    <property type="entry name" value="DUF8052"/>
</dbReference>
<organism evidence="2 3">
    <name type="scientific">Anaerovirgula multivorans</name>
    <dbReference type="NCBI Taxonomy" id="312168"/>
    <lineage>
        <taxon>Bacteria</taxon>
        <taxon>Bacillati</taxon>
        <taxon>Bacillota</taxon>
        <taxon>Clostridia</taxon>
        <taxon>Peptostreptococcales</taxon>
        <taxon>Natronincolaceae</taxon>
        <taxon>Anaerovirgula</taxon>
    </lineage>
</organism>
<dbReference type="OrthoDB" id="2836917at2"/>
<evidence type="ECO:0000313" key="3">
    <source>
        <dbReference type="Proteomes" id="UP000198304"/>
    </source>
</evidence>
<dbReference type="AlphaFoldDB" id="A0A239JJD8"/>
<sequence>MKIEYYLENMEIKLSKYFDIEKSYNYINTEYQLFAKSFIRSEKYIASKKLTIYAIENNEFIFVKTFTELEEKELLQFTDHLMRAAEDYVDPHSEHMSTVITGIIVVEKGSGKDLRKMIEKFKFMRSFAFGFKGWVYIRLLVVDLDKGEVICNRRGREVKKFYQMND</sequence>
<accession>A0A239JJD8</accession>
<protein>
    <recommendedName>
        <fullName evidence="1">DUF8052 domain-containing protein</fullName>
    </recommendedName>
</protein>
<evidence type="ECO:0000313" key="2">
    <source>
        <dbReference type="EMBL" id="SNT05945.1"/>
    </source>
</evidence>
<name>A0A239JJD8_9FIRM</name>